<dbReference type="AlphaFoldDB" id="A0A0F9HVF7"/>
<sequence>MTEEKEETYPEKLQALIDSLRDNQETIDSNERLKLRDIRKYVGDLNFSFLTILEKIQKSVTDAEKPVLFDTQMFT</sequence>
<name>A0A0F9HVF7_9ZZZZ</name>
<comment type="caution">
    <text evidence="1">The sequence shown here is derived from an EMBL/GenBank/DDBJ whole genome shotgun (WGS) entry which is preliminary data.</text>
</comment>
<proteinExistence type="predicted"/>
<gene>
    <name evidence="1" type="ORF">LCGC14_1737060</name>
</gene>
<reference evidence="1" key="1">
    <citation type="journal article" date="2015" name="Nature">
        <title>Complex archaea that bridge the gap between prokaryotes and eukaryotes.</title>
        <authorList>
            <person name="Spang A."/>
            <person name="Saw J.H."/>
            <person name="Jorgensen S.L."/>
            <person name="Zaremba-Niedzwiedzka K."/>
            <person name="Martijn J."/>
            <person name="Lind A.E."/>
            <person name="van Eijk R."/>
            <person name="Schleper C."/>
            <person name="Guy L."/>
            <person name="Ettema T.J."/>
        </authorList>
    </citation>
    <scope>NUCLEOTIDE SEQUENCE</scope>
</reference>
<evidence type="ECO:0000313" key="1">
    <source>
        <dbReference type="EMBL" id="KKM07127.1"/>
    </source>
</evidence>
<protein>
    <submittedName>
        <fullName evidence="1">Uncharacterized protein</fullName>
    </submittedName>
</protein>
<organism evidence="1">
    <name type="scientific">marine sediment metagenome</name>
    <dbReference type="NCBI Taxonomy" id="412755"/>
    <lineage>
        <taxon>unclassified sequences</taxon>
        <taxon>metagenomes</taxon>
        <taxon>ecological metagenomes</taxon>
    </lineage>
</organism>
<accession>A0A0F9HVF7</accession>
<dbReference type="EMBL" id="LAZR01015839">
    <property type="protein sequence ID" value="KKM07127.1"/>
    <property type="molecule type" value="Genomic_DNA"/>
</dbReference>